<gene>
    <name evidence="2" type="ORF">FB560_1220</name>
</gene>
<dbReference type="Gene3D" id="3.30.70.360">
    <property type="match status" value="1"/>
</dbReference>
<feature type="binding site" evidence="1">
    <location>
        <position position="136"/>
    </location>
    <ligand>
        <name>Mn(2+)</name>
        <dbReference type="ChEBI" id="CHEBI:29035"/>
        <label>2</label>
    </ligand>
</feature>
<feature type="binding site" evidence="1">
    <location>
        <position position="102"/>
    </location>
    <ligand>
        <name>Mn(2+)</name>
        <dbReference type="ChEBI" id="CHEBI:29035"/>
        <label>2</label>
    </ligand>
</feature>
<evidence type="ECO:0000313" key="2">
    <source>
        <dbReference type="EMBL" id="TQL85595.1"/>
    </source>
</evidence>
<keyword evidence="1" id="KW-0464">Manganese</keyword>
<dbReference type="GO" id="GO:0046872">
    <property type="term" value="F:metal ion binding"/>
    <property type="evidence" value="ECO:0007669"/>
    <property type="project" value="UniProtKB-KW"/>
</dbReference>
<comment type="cofactor">
    <cofactor evidence="1">
        <name>Mn(2+)</name>
        <dbReference type="ChEBI" id="CHEBI:29035"/>
    </cofactor>
    <text evidence="1">The Mn(2+) ion enhances activity.</text>
</comment>
<dbReference type="OrthoDB" id="9777385at2"/>
<dbReference type="Gene3D" id="3.40.630.10">
    <property type="entry name" value="Zn peptidases"/>
    <property type="match status" value="1"/>
</dbReference>
<dbReference type="Pfam" id="PF01546">
    <property type="entry name" value="Peptidase_M20"/>
    <property type="match status" value="1"/>
</dbReference>
<name>A0A543BL81_9MICO</name>
<keyword evidence="3" id="KW-1185">Reference proteome</keyword>
<organism evidence="2 3">
    <name type="scientific">Microbacterium saperdae</name>
    <dbReference type="NCBI Taxonomy" id="69368"/>
    <lineage>
        <taxon>Bacteria</taxon>
        <taxon>Bacillati</taxon>
        <taxon>Actinomycetota</taxon>
        <taxon>Actinomycetes</taxon>
        <taxon>Micrococcales</taxon>
        <taxon>Microbacteriaceae</taxon>
        <taxon>Microbacterium</taxon>
    </lineage>
</organism>
<dbReference type="InterPro" id="IPR002933">
    <property type="entry name" value="Peptidase_M20"/>
</dbReference>
<dbReference type="InterPro" id="IPR036264">
    <property type="entry name" value="Bact_exopeptidase_dim_dom"/>
</dbReference>
<dbReference type="PANTHER" id="PTHR11014:SF63">
    <property type="entry name" value="METALLOPEPTIDASE, PUTATIVE (AFU_ORTHOLOGUE AFUA_6G09600)-RELATED"/>
    <property type="match status" value="1"/>
</dbReference>
<comment type="caution">
    <text evidence="2">The sequence shown here is derived from an EMBL/GenBank/DDBJ whole genome shotgun (WGS) entry which is preliminary data.</text>
</comment>
<accession>A0A543BL81</accession>
<evidence type="ECO:0000313" key="3">
    <source>
        <dbReference type="Proteomes" id="UP000317209"/>
    </source>
</evidence>
<protein>
    <submittedName>
        <fullName evidence="2">Hippurate hydrolase</fullName>
    </submittedName>
</protein>
<dbReference type="CDD" id="cd03886">
    <property type="entry name" value="M20_Acy1"/>
    <property type="match status" value="1"/>
</dbReference>
<dbReference type="SUPFAM" id="SSF53187">
    <property type="entry name" value="Zn-dependent exopeptidases"/>
    <property type="match status" value="1"/>
</dbReference>
<dbReference type="NCBIfam" id="TIGR01891">
    <property type="entry name" value="amidohydrolases"/>
    <property type="match status" value="1"/>
</dbReference>
<feature type="binding site" evidence="1">
    <location>
        <position position="160"/>
    </location>
    <ligand>
        <name>Mn(2+)</name>
        <dbReference type="ChEBI" id="CHEBI:29035"/>
        <label>2</label>
    </ligand>
</feature>
<dbReference type="AlphaFoldDB" id="A0A543BL81"/>
<dbReference type="EMBL" id="VFOX01000001">
    <property type="protein sequence ID" value="TQL85595.1"/>
    <property type="molecule type" value="Genomic_DNA"/>
</dbReference>
<keyword evidence="2" id="KW-0378">Hydrolase</keyword>
<dbReference type="PIRSF" id="PIRSF005962">
    <property type="entry name" value="Pept_M20D_amidohydro"/>
    <property type="match status" value="1"/>
</dbReference>
<reference evidence="2 3" key="1">
    <citation type="submission" date="2019-06" db="EMBL/GenBank/DDBJ databases">
        <title>Sequencing the genomes of 1000 actinobacteria strains.</title>
        <authorList>
            <person name="Klenk H.-P."/>
        </authorList>
    </citation>
    <scope>NUCLEOTIDE SEQUENCE [LARGE SCALE GENOMIC DNA]</scope>
    <source>
        <strain evidence="2 3">DSM 20169</strain>
    </source>
</reference>
<feature type="binding site" evidence="1">
    <location>
        <position position="350"/>
    </location>
    <ligand>
        <name>Mn(2+)</name>
        <dbReference type="ChEBI" id="CHEBI:29035"/>
        <label>2</label>
    </ligand>
</feature>
<dbReference type="GO" id="GO:0016787">
    <property type="term" value="F:hydrolase activity"/>
    <property type="evidence" value="ECO:0007669"/>
    <property type="project" value="UniProtKB-KW"/>
</dbReference>
<dbReference type="RefSeq" id="WP_141871532.1">
    <property type="nucleotide sequence ID" value="NZ_VFOX01000001.1"/>
</dbReference>
<dbReference type="SUPFAM" id="SSF55031">
    <property type="entry name" value="Bacterial exopeptidase dimerisation domain"/>
    <property type="match status" value="1"/>
</dbReference>
<keyword evidence="1" id="KW-0479">Metal-binding</keyword>
<sequence length="377" mass="39386">MKPRDISDRLTASMRHWRQELHRRAEIGLDLPRTRRYVREVLEDIGVDIISTDDDLFVTAVISGGDGPTVLLRADMDALPLDEAPGADCFADAPGVMHACGHDAHTAMLLGAAHILCEKRDTLQGTVRLVFQPGEEGHGGAALMVDAGICDGIDAAFALHVAPQLPVGCLAGRPGTQMASSTPFELVVRGAGGHGSTAGTRETPLLGAARLALELADVDEQPESSGFVLSVTLLTTGSASNVISDSAVIRGTIRAHSTTGEEAGRAALERVVTTTAGVDVNWSGPYAPVLVNDAVVFADAAAVADQITEGRFLQMPEPLTSSEDFALIADRVPSALLFIGAGSPEASPVHTSQFRLDDDCLAVGAAMHASFASRLLS</sequence>
<evidence type="ECO:0000256" key="1">
    <source>
        <dbReference type="PIRSR" id="PIRSR005962-1"/>
    </source>
</evidence>
<dbReference type="PANTHER" id="PTHR11014">
    <property type="entry name" value="PEPTIDASE M20 FAMILY MEMBER"/>
    <property type="match status" value="1"/>
</dbReference>
<proteinExistence type="predicted"/>
<dbReference type="Proteomes" id="UP000317209">
    <property type="component" value="Unassembled WGS sequence"/>
</dbReference>
<feature type="binding site" evidence="1">
    <location>
        <position position="100"/>
    </location>
    <ligand>
        <name>Mn(2+)</name>
        <dbReference type="ChEBI" id="CHEBI:29035"/>
        <label>2</label>
    </ligand>
</feature>
<dbReference type="InterPro" id="IPR017439">
    <property type="entry name" value="Amidohydrolase"/>
</dbReference>